<reference evidence="1" key="1">
    <citation type="submission" date="2022-04" db="EMBL/GenBank/DDBJ databases">
        <title>Genome of the entomopathogenic fungus Entomophthora muscae.</title>
        <authorList>
            <person name="Elya C."/>
            <person name="Lovett B.R."/>
            <person name="Lee E."/>
            <person name="Macias A.M."/>
            <person name="Hajek A.E."/>
            <person name="De Bivort B.L."/>
            <person name="Kasson M.T."/>
            <person name="De Fine Licht H.H."/>
            <person name="Stajich J.E."/>
        </authorList>
    </citation>
    <scope>NUCLEOTIDE SEQUENCE</scope>
    <source>
        <strain evidence="1">Berkeley</strain>
    </source>
</reference>
<gene>
    <name evidence="1" type="ORF">DSO57_1029926</name>
</gene>
<evidence type="ECO:0000313" key="1">
    <source>
        <dbReference type="EMBL" id="KAJ9076044.1"/>
    </source>
</evidence>
<protein>
    <submittedName>
        <fullName evidence="1">Uncharacterized protein</fullName>
    </submittedName>
</protein>
<sequence>MKLSNIVLSLCSLAACFQVEIPSSYNQTTVAVNGKQYHYIDEGPRDGRVMVFLHGFPESWFMFKHQIKQVIDLGYRAVALDMLGYGQSDSPEELVNYTYQSITDDISSLLTQSVGVESAIFLGHDWGSIFMWHLAVKYPQIIDGLISIAIPIFEPADINYKPKEHEVPDVQYQVSIANLNTTKYDTNIKDFISAFLQEDYKCLKMMTAATPEVDIVEFNLALPCNQKLAIDDNTLSYMISQFSITGTKGPTSYYRTYELNQKETRATHFSIHVPTLYIKPEQQIEFALLKDANHKFIRNLTEKSIDGGHWSFLSHKQQVNTIIKEWLGSNFLNPLYHNITAAPIN</sequence>
<keyword evidence="2" id="KW-1185">Reference proteome</keyword>
<dbReference type="EMBL" id="QTSX02002331">
    <property type="protein sequence ID" value="KAJ9076044.1"/>
    <property type="molecule type" value="Genomic_DNA"/>
</dbReference>
<evidence type="ECO:0000313" key="2">
    <source>
        <dbReference type="Proteomes" id="UP001165960"/>
    </source>
</evidence>
<accession>A0ACC2TMT0</accession>
<organism evidence="1 2">
    <name type="scientific">Entomophthora muscae</name>
    <dbReference type="NCBI Taxonomy" id="34485"/>
    <lineage>
        <taxon>Eukaryota</taxon>
        <taxon>Fungi</taxon>
        <taxon>Fungi incertae sedis</taxon>
        <taxon>Zoopagomycota</taxon>
        <taxon>Entomophthoromycotina</taxon>
        <taxon>Entomophthoromycetes</taxon>
        <taxon>Entomophthorales</taxon>
        <taxon>Entomophthoraceae</taxon>
        <taxon>Entomophthora</taxon>
    </lineage>
</organism>
<dbReference type="Proteomes" id="UP001165960">
    <property type="component" value="Unassembled WGS sequence"/>
</dbReference>
<proteinExistence type="predicted"/>
<name>A0ACC2TMT0_9FUNG</name>
<comment type="caution">
    <text evidence="1">The sequence shown here is derived from an EMBL/GenBank/DDBJ whole genome shotgun (WGS) entry which is preliminary data.</text>
</comment>